<accession>A0ABY7DSD3</accession>
<evidence type="ECO:0000313" key="2">
    <source>
        <dbReference type="Proteomes" id="UP001164746"/>
    </source>
</evidence>
<dbReference type="EMBL" id="CP111014">
    <property type="protein sequence ID" value="WAQ97865.1"/>
    <property type="molecule type" value="Genomic_DNA"/>
</dbReference>
<dbReference type="Proteomes" id="UP001164746">
    <property type="component" value="Chromosome 3"/>
</dbReference>
<name>A0ABY7DSD3_MYAAR</name>
<proteinExistence type="predicted"/>
<sequence length="92" mass="10062">MEQPLRARVWGYADPTPSKKTHQVLSDELFVTCKTGDTQPAILESFNIVCFSDCADSTSSEAVQAQTMEMTLVAAMLNDLTSSLPITAFDMI</sequence>
<keyword evidence="2" id="KW-1185">Reference proteome</keyword>
<feature type="non-terminal residue" evidence="1">
    <location>
        <position position="92"/>
    </location>
</feature>
<evidence type="ECO:0000313" key="1">
    <source>
        <dbReference type="EMBL" id="WAQ97865.1"/>
    </source>
</evidence>
<gene>
    <name evidence="1" type="ORF">MAR_022238</name>
</gene>
<protein>
    <submittedName>
        <fullName evidence="1">Uncharacterized protein</fullName>
    </submittedName>
</protein>
<reference evidence="1" key="1">
    <citation type="submission" date="2022-11" db="EMBL/GenBank/DDBJ databases">
        <title>Centuries of genome instability and evolution in soft-shell clam transmissible cancer (bioRxiv).</title>
        <authorList>
            <person name="Hart S.F.M."/>
            <person name="Yonemitsu M.A."/>
            <person name="Giersch R.M."/>
            <person name="Beal B.F."/>
            <person name="Arriagada G."/>
            <person name="Davis B.W."/>
            <person name="Ostrander E.A."/>
            <person name="Goff S.P."/>
            <person name="Metzger M.J."/>
        </authorList>
    </citation>
    <scope>NUCLEOTIDE SEQUENCE</scope>
    <source>
        <strain evidence="1">MELC-2E11</strain>
        <tissue evidence="1">Siphon/mantle</tissue>
    </source>
</reference>
<organism evidence="1 2">
    <name type="scientific">Mya arenaria</name>
    <name type="common">Soft-shell clam</name>
    <dbReference type="NCBI Taxonomy" id="6604"/>
    <lineage>
        <taxon>Eukaryota</taxon>
        <taxon>Metazoa</taxon>
        <taxon>Spiralia</taxon>
        <taxon>Lophotrochozoa</taxon>
        <taxon>Mollusca</taxon>
        <taxon>Bivalvia</taxon>
        <taxon>Autobranchia</taxon>
        <taxon>Heteroconchia</taxon>
        <taxon>Euheterodonta</taxon>
        <taxon>Imparidentia</taxon>
        <taxon>Neoheterodontei</taxon>
        <taxon>Myida</taxon>
        <taxon>Myoidea</taxon>
        <taxon>Myidae</taxon>
        <taxon>Mya</taxon>
    </lineage>
</organism>